<dbReference type="AlphaFoldDB" id="A0A2T0FGD0"/>
<evidence type="ECO:0000313" key="5">
    <source>
        <dbReference type="Proteomes" id="UP000238350"/>
    </source>
</evidence>
<name>A0A2T0FGD0_9ASCO</name>
<evidence type="ECO:0000256" key="1">
    <source>
        <dbReference type="ARBA" id="ARBA00022884"/>
    </source>
</evidence>
<evidence type="ECO:0000259" key="3">
    <source>
        <dbReference type="Pfam" id="PF04059"/>
    </source>
</evidence>
<dbReference type="STRING" id="45607.A0A2T0FGD0"/>
<organism evidence="4 5">
    <name type="scientific">Wickerhamiella sorbophila</name>
    <dbReference type="NCBI Taxonomy" id="45607"/>
    <lineage>
        <taxon>Eukaryota</taxon>
        <taxon>Fungi</taxon>
        <taxon>Dikarya</taxon>
        <taxon>Ascomycota</taxon>
        <taxon>Saccharomycotina</taxon>
        <taxon>Dipodascomycetes</taxon>
        <taxon>Dipodascales</taxon>
        <taxon>Trichomonascaceae</taxon>
        <taxon>Wickerhamiella</taxon>
    </lineage>
</organism>
<feature type="compositionally biased region" description="Polar residues" evidence="2">
    <location>
        <begin position="315"/>
        <end position="325"/>
    </location>
</feature>
<dbReference type="InterPro" id="IPR034862">
    <property type="entry name" value="Fungal_Mei2-like_RRM3"/>
</dbReference>
<dbReference type="SUPFAM" id="SSF54928">
    <property type="entry name" value="RNA-binding domain, RBD"/>
    <property type="match status" value="1"/>
</dbReference>
<dbReference type="OrthoDB" id="417481at2759"/>
<dbReference type="Proteomes" id="UP000238350">
    <property type="component" value="Unassembled WGS sequence"/>
</dbReference>
<keyword evidence="1" id="KW-0694">RNA-binding</keyword>
<dbReference type="Pfam" id="PF04059">
    <property type="entry name" value="RRM_2"/>
    <property type="match status" value="1"/>
</dbReference>
<reference evidence="4 5" key="1">
    <citation type="submission" date="2017-04" db="EMBL/GenBank/DDBJ databases">
        <title>Genome sequencing of [Candida] sorbophila.</title>
        <authorList>
            <person name="Ahn J.O."/>
        </authorList>
    </citation>
    <scope>NUCLEOTIDE SEQUENCE [LARGE SCALE GENOMIC DNA]</scope>
    <source>
        <strain evidence="4 5">DS02</strain>
    </source>
</reference>
<protein>
    <submittedName>
        <fullName evidence="4">Meiosis protein mei2</fullName>
    </submittedName>
</protein>
<feature type="region of interest" description="Disordered" evidence="2">
    <location>
        <begin position="254"/>
        <end position="274"/>
    </location>
</feature>
<dbReference type="InterPro" id="IPR007201">
    <property type="entry name" value="Mei2-like_Rrm_C"/>
</dbReference>
<dbReference type="PANTHER" id="PTHR23189">
    <property type="entry name" value="RNA RECOGNITION MOTIF-CONTAINING"/>
    <property type="match status" value="1"/>
</dbReference>
<keyword evidence="5" id="KW-1185">Reference proteome</keyword>
<dbReference type="GO" id="GO:0003723">
    <property type="term" value="F:RNA binding"/>
    <property type="evidence" value="ECO:0007669"/>
    <property type="project" value="UniProtKB-KW"/>
</dbReference>
<dbReference type="InterPro" id="IPR035979">
    <property type="entry name" value="RBD_domain_sf"/>
</dbReference>
<dbReference type="EMBL" id="NDIQ01000001">
    <property type="protein sequence ID" value="PRT54040.1"/>
    <property type="molecule type" value="Genomic_DNA"/>
</dbReference>
<evidence type="ECO:0000313" key="4">
    <source>
        <dbReference type="EMBL" id="PRT54040.1"/>
    </source>
</evidence>
<sequence length="486" mass="54038">MWFESFHPSQDVRPSQRVCSCTARLLLVENIPLTALQNFFETVNCFGDAQILNTRIEGDSFQSTVVYSDLREGQNALKEFQKVPLFQTISVSPVIETDFAVIINCTNASRLQREQMTFELSQIGAIAYSRVEPDISGGSQLFVYYYDSRAIQRVINHGFAVGTTVCHPLIMGVTHSKVCFFSPFNVTVTGSSIQPPNNLMVDHWSTSKSPWSATVGSSPPLAPSAIAPYCGPLNSTRTGFCSPPVEDYMESRWFSRSKRPSPTTDTSEGIPTPALPIVAKPSIWNEESKAGIESGLAEKRLPVSPASDDTPPATLATSPSESVKPSTPPVLQGVVTRDNVPYKNVVDLDLIDSGKETRTTVMLRNIPNKFSQKALKEFLDTTNKNTFNFLYLRMDFENHCNVGYAFISFTHPKHIATFARARCGQKWNMYKSEKLIDLSFAKIQGRASLIAKFRASPVMKEAPDYRPKLYYTSGPHIGEEEPFPAR</sequence>
<gene>
    <name evidence="4" type="ORF">B9G98_01660</name>
</gene>
<proteinExistence type="predicted"/>
<accession>A0A2T0FGD0</accession>
<dbReference type="RefSeq" id="XP_024663986.1">
    <property type="nucleotide sequence ID" value="XM_024808218.1"/>
</dbReference>
<dbReference type="GeneID" id="36515409"/>
<evidence type="ECO:0000256" key="2">
    <source>
        <dbReference type="SAM" id="MobiDB-lite"/>
    </source>
</evidence>
<feature type="domain" description="Mei2-like C-terminal RNA recognition motif" evidence="3">
    <location>
        <begin position="358"/>
        <end position="454"/>
    </location>
</feature>
<feature type="region of interest" description="Disordered" evidence="2">
    <location>
        <begin position="297"/>
        <end position="331"/>
    </location>
</feature>
<dbReference type="CDD" id="cd12532">
    <property type="entry name" value="RRM3_MEI2_fungi"/>
    <property type="match status" value="1"/>
</dbReference>
<comment type="caution">
    <text evidence="4">The sequence shown here is derived from an EMBL/GenBank/DDBJ whole genome shotgun (WGS) entry which is preliminary data.</text>
</comment>
<feature type="compositionally biased region" description="Polar residues" evidence="2">
    <location>
        <begin position="260"/>
        <end position="269"/>
    </location>
</feature>